<keyword evidence="5" id="KW-0156">Chromatin regulator</keyword>
<proteinExistence type="inferred from homology"/>
<dbReference type="InterPro" id="IPR058664">
    <property type="entry name" value="ARB_00930-like_C"/>
</dbReference>
<dbReference type="OrthoDB" id="6220758at2759"/>
<evidence type="ECO:0000256" key="2">
    <source>
        <dbReference type="ARBA" id="ARBA00004496"/>
    </source>
</evidence>
<sequence length="992" mass="110120">MKFSYSTAYTLSLAVQFATAELKCRPQGPVLPRPTALASSPIFQAAAANLTETLEAAVSGSVTAGWPTNNVSFSLAVVSADQDDPGMPIWEYHHLTAANTKGTKHLNRDSQYLVGSITKVFTDYVLIKSGMDLDAPVTEYLPGLDGKSKIQWRDVSLRMLASYLSGTPANYGFPDFYLLKEIFFAYGLPPIEDSDYPLCGVVGLNKGCTRQEILSGMKNSYPQTTPNERPAYSNMAFVILGMALEEYTRKTFAQLLEEFISIPLDMKNTFPSPGDDDQAVIPPGESSWGSDYKLNTPAGGLVSSLSDLSRFSYTLLSRTLNMTSTEINGWLKPSAFAGDAYTMTGMPWEILRLSNLTPDHPHAVTLYGKSGGAQNYRSQLSFVDDYGLAIIILTAGPMKAAPILTNAMLSTFVAAADEVSRDQAKRYEQKYMSDHENDVAIEASLKQDKDSMILALLHRNRTDILSSLTDIWGLTLGDFLPKVGPKIRVFPSQLRENATIDGKPVTKEVWHLWPDLNSGFETDLPGIEIEEMNCVGWSIQDWVHYGGEPLDRVLVYVGDDGDSSPSTTLILDNGASTIKAGLIHSSTIPSEPRIIPNVIARDRTRKIYVASELEKCRDFGEMQFRRPVEKGFIVNWEAQKEIWDREIFEREEFDPKDARLILAEPPNGLPILQANCDQIVFEEYGFASYYRGIGSTFNAYHDVQNIFRTPQETPTVANTPAEAVMIIDSGYSHTTITPVLRGQPLQSAIKRLDVGGKVLTNYLTRLISLRHFDMRNDTYIVNEMKELSCYVSPDFKADLEKSWKGTRGERRPDYLSGGGIAKDYILPDFHTRFKGTLVDYDPSRHSKSRKLAAQSEEDALTLRNERFTVPELIFNPSDAGIRQPGLADLVQESLQELPIGLWPALLANIIVVGGNTHFDGFIQRLQKEVVQRVPDDCIVRVARPADPVTHTWFGGANLACHTNIERLAVTKAEYEEHGASWVARKFAAGLGT</sequence>
<name>A0A9P9HXY5_FUSRE</name>
<gene>
    <name evidence="13" type="ORF">BKA55DRAFT_590813</name>
</gene>
<comment type="subcellular location">
    <subcellularLocation>
        <location evidence="2">Cytoplasm</location>
    </subcellularLocation>
    <subcellularLocation>
        <location evidence="1">Nucleus</location>
    </subcellularLocation>
</comment>
<comment type="similarity">
    <text evidence="3">Belongs to the actin family. ARP6 subfamily.</text>
</comment>
<dbReference type="Pfam" id="PF26335">
    <property type="entry name" value="ARB_00930_C"/>
    <property type="match status" value="1"/>
</dbReference>
<feature type="domain" description="Beta-lactamase-like ARB-00930-like C-terminal" evidence="12">
    <location>
        <begin position="421"/>
        <end position="562"/>
    </location>
</feature>
<dbReference type="GeneID" id="70225098"/>
<evidence type="ECO:0000256" key="9">
    <source>
        <dbReference type="ARBA" id="ARBA00023242"/>
    </source>
</evidence>
<dbReference type="SUPFAM" id="SSF53067">
    <property type="entry name" value="Actin-like ATPase domain"/>
    <property type="match status" value="2"/>
</dbReference>
<comment type="similarity">
    <text evidence="10">Belongs to the beta-lactamase family.</text>
</comment>
<dbReference type="Proteomes" id="UP000720189">
    <property type="component" value="Unassembled WGS sequence"/>
</dbReference>
<evidence type="ECO:0000256" key="1">
    <source>
        <dbReference type="ARBA" id="ARBA00004123"/>
    </source>
</evidence>
<evidence type="ECO:0000256" key="4">
    <source>
        <dbReference type="ARBA" id="ARBA00022490"/>
    </source>
</evidence>
<dbReference type="RefSeq" id="XP_046054315.1">
    <property type="nucleotide sequence ID" value="XM_046195144.1"/>
</dbReference>
<dbReference type="SMART" id="SM00268">
    <property type="entry name" value="ACTIN"/>
    <property type="match status" value="1"/>
</dbReference>
<dbReference type="Pfam" id="PF00022">
    <property type="entry name" value="Actin"/>
    <property type="match status" value="1"/>
</dbReference>
<comment type="caution">
    <text evidence="13">The sequence shown here is derived from an EMBL/GenBank/DDBJ whole genome shotgun (WGS) entry which is preliminary data.</text>
</comment>
<dbReference type="EMBL" id="JAGMUX010000003">
    <property type="protein sequence ID" value="KAH7265580.1"/>
    <property type="molecule type" value="Genomic_DNA"/>
</dbReference>
<keyword evidence="14" id="KW-1185">Reference proteome</keyword>
<dbReference type="GO" id="GO:0005737">
    <property type="term" value="C:cytoplasm"/>
    <property type="evidence" value="ECO:0007669"/>
    <property type="project" value="UniProtKB-SubCell"/>
</dbReference>
<protein>
    <submittedName>
        <fullName evidence="13">Beta-lactamase family protein</fullName>
    </submittedName>
</protein>
<dbReference type="FunFam" id="3.90.640.10:FF:000040">
    <property type="entry name" value="Actin-like protein ARP6"/>
    <property type="match status" value="1"/>
</dbReference>
<dbReference type="AlphaFoldDB" id="A0A9P9HXY5"/>
<reference evidence="13" key="1">
    <citation type="journal article" date="2021" name="Nat. Commun.">
        <title>Genetic determinants of endophytism in the Arabidopsis root mycobiome.</title>
        <authorList>
            <person name="Mesny F."/>
            <person name="Miyauchi S."/>
            <person name="Thiergart T."/>
            <person name="Pickel B."/>
            <person name="Atanasova L."/>
            <person name="Karlsson M."/>
            <person name="Huettel B."/>
            <person name="Barry K.W."/>
            <person name="Haridas S."/>
            <person name="Chen C."/>
            <person name="Bauer D."/>
            <person name="Andreopoulos W."/>
            <person name="Pangilinan J."/>
            <person name="LaButti K."/>
            <person name="Riley R."/>
            <person name="Lipzen A."/>
            <person name="Clum A."/>
            <person name="Drula E."/>
            <person name="Henrissat B."/>
            <person name="Kohler A."/>
            <person name="Grigoriev I.V."/>
            <person name="Martin F.M."/>
            <person name="Hacquard S."/>
        </authorList>
    </citation>
    <scope>NUCLEOTIDE SEQUENCE</scope>
    <source>
        <strain evidence="13">MPI-CAGE-AT-0023</strain>
    </source>
</reference>
<evidence type="ECO:0000259" key="12">
    <source>
        <dbReference type="Pfam" id="PF26335"/>
    </source>
</evidence>
<dbReference type="InterPro" id="IPR012338">
    <property type="entry name" value="Beta-lactam/transpept-like"/>
</dbReference>
<dbReference type="GO" id="GO:0005634">
    <property type="term" value="C:nucleus"/>
    <property type="evidence" value="ECO:0007669"/>
    <property type="project" value="UniProtKB-SubCell"/>
</dbReference>
<dbReference type="InterPro" id="IPR004000">
    <property type="entry name" value="Actin"/>
</dbReference>
<dbReference type="CDD" id="cd10210">
    <property type="entry name" value="ASKHA_NBD_Arp6"/>
    <property type="match status" value="1"/>
</dbReference>
<evidence type="ECO:0000256" key="6">
    <source>
        <dbReference type="ARBA" id="ARBA00023015"/>
    </source>
</evidence>
<keyword evidence="9" id="KW-0539">Nucleus</keyword>
<accession>A0A9P9HXY5</accession>
<dbReference type="GO" id="GO:0006325">
    <property type="term" value="P:chromatin organization"/>
    <property type="evidence" value="ECO:0007669"/>
    <property type="project" value="UniProtKB-KW"/>
</dbReference>
<evidence type="ECO:0000256" key="7">
    <source>
        <dbReference type="ARBA" id="ARBA00023159"/>
    </source>
</evidence>
<evidence type="ECO:0000256" key="5">
    <source>
        <dbReference type="ARBA" id="ARBA00022853"/>
    </source>
</evidence>
<keyword evidence="4" id="KW-0963">Cytoplasm</keyword>
<evidence type="ECO:0000313" key="13">
    <source>
        <dbReference type="EMBL" id="KAH7265580.1"/>
    </source>
</evidence>
<evidence type="ECO:0000256" key="3">
    <source>
        <dbReference type="ARBA" id="ARBA00005665"/>
    </source>
</evidence>
<dbReference type="PANTHER" id="PTHR22935:SF95">
    <property type="entry name" value="BETA-LACTAMASE-LIKE 1-RELATED"/>
    <property type="match status" value="1"/>
</dbReference>
<dbReference type="SUPFAM" id="SSF56601">
    <property type="entry name" value="beta-lactamase/transpeptidase-like"/>
    <property type="match status" value="1"/>
</dbReference>
<dbReference type="InterPro" id="IPR043129">
    <property type="entry name" value="ATPase_NBD"/>
</dbReference>
<dbReference type="Gene3D" id="3.90.640.10">
    <property type="entry name" value="Actin, Chain A, domain 4"/>
    <property type="match status" value="1"/>
</dbReference>
<keyword evidence="6" id="KW-0805">Transcription regulation</keyword>
<feature type="domain" description="Beta-lactamase-related" evidence="11">
    <location>
        <begin position="96"/>
        <end position="397"/>
    </location>
</feature>
<keyword evidence="8" id="KW-0804">Transcription</keyword>
<dbReference type="InterPro" id="IPR051478">
    <property type="entry name" value="Beta-lactamase-like_AB/R"/>
</dbReference>
<dbReference type="PANTHER" id="PTHR22935">
    <property type="entry name" value="PENICILLIN-BINDING PROTEIN"/>
    <property type="match status" value="1"/>
</dbReference>
<evidence type="ECO:0000256" key="10">
    <source>
        <dbReference type="ARBA" id="ARBA00038473"/>
    </source>
</evidence>
<evidence type="ECO:0000256" key="8">
    <source>
        <dbReference type="ARBA" id="ARBA00023163"/>
    </source>
</evidence>
<dbReference type="Gene3D" id="3.30.420.40">
    <property type="match status" value="2"/>
</dbReference>
<evidence type="ECO:0000313" key="14">
    <source>
        <dbReference type="Proteomes" id="UP000720189"/>
    </source>
</evidence>
<dbReference type="InterPro" id="IPR001466">
    <property type="entry name" value="Beta-lactam-related"/>
</dbReference>
<evidence type="ECO:0000259" key="11">
    <source>
        <dbReference type="Pfam" id="PF00144"/>
    </source>
</evidence>
<dbReference type="Pfam" id="PF00144">
    <property type="entry name" value="Beta-lactamase"/>
    <property type="match status" value="1"/>
</dbReference>
<organism evidence="13 14">
    <name type="scientific">Fusarium redolens</name>
    <dbReference type="NCBI Taxonomy" id="48865"/>
    <lineage>
        <taxon>Eukaryota</taxon>
        <taxon>Fungi</taxon>
        <taxon>Dikarya</taxon>
        <taxon>Ascomycota</taxon>
        <taxon>Pezizomycotina</taxon>
        <taxon>Sordariomycetes</taxon>
        <taxon>Hypocreomycetidae</taxon>
        <taxon>Hypocreales</taxon>
        <taxon>Nectriaceae</taxon>
        <taxon>Fusarium</taxon>
        <taxon>Fusarium redolens species complex</taxon>
    </lineage>
</organism>
<dbReference type="Gene3D" id="3.40.710.10">
    <property type="entry name" value="DD-peptidase/beta-lactamase superfamily"/>
    <property type="match status" value="1"/>
</dbReference>
<keyword evidence="7" id="KW-0010">Activator</keyword>